<dbReference type="RefSeq" id="WP_271712879.1">
    <property type="nucleotide sequence ID" value="NZ_AP024169.1"/>
</dbReference>
<sequence length="462" mass="53079">MRRILMRSGMSPFENLDPVHIMLNNSIGGNVGNLIYAYSLYRNLTTEDTVIEADHYIVDPSKANEINENYDAYIIPLADAFREDFVTELRNYTKLIEQLTIPVFVIGVGLRASIEPKLEEGFPFDDDVKKFVTVVLHHSGIIGVRGQITADYLSRLGFKEGRDHMVIGCPSMYTFGSELKIRETSITRDSKVSINNSKLSPKNVLTFIKRSTEEFPDHYFIPQWLKEMKLTYLGISNAGKPTPNYPYTITDKLYQEGRVLYFYNAPTWINFLKTVDLSFGARFHGNIAATIAGTPSIIIPKDARMRELAEFHKLTYIFSNDITDQTNIWNVIEKADFQSPCKVQAQNFMTFLEFLNRNGIDHIYKNTLTPDIVPFDESVKAVKYAPPIVPITMISQFEMSNRFQKYFELSEEIHIEQKLAINSLKRELYSKNIKLNKIEGTLNRKSIKFTISCVNKVKHIIK</sequence>
<gene>
    <name evidence="2" type="ORF">bsdtb5_30820</name>
</gene>
<feature type="domain" description="Polysaccharide pyruvyl transferase" evidence="1">
    <location>
        <begin position="30"/>
        <end position="299"/>
    </location>
</feature>
<dbReference type="Proteomes" id="UP000595897">
    <property type="component" value="Chromosome"/>
</dbReference>
<dbReference type="EMBL" id="AP024169">
    <property type="protein sequence ID" value="BCN31787.1"/>
    <property type="molecule type" value="Genomic_DNA"/>
</dbReference>
<accession>A0A7R7ENK3</accession>
<keyword evidence="3" id="KW-1185">Reference proteome</keyword>
<dbReference type="InterPro" id="IPR007345">
    <property type="entry name" value="Polysacch_pyruvyl_Trfase"/>
</dbReference>
<proteinExistence type="predicted"/>
<organism evidence="2 3">
    <name type="scientific">Anaeromicropila herbilytica</name>
    <dbReference type="NCBI Taxonomy" id="2785025"/>
    <lineage>
        <taxon>Bacteria</taxon>
        <taxon>Bacillati</taxon>
        <taxon>Bacillota</taxon>
        <taxon>Clostridia</taxon>
        <taxon>Lachnospirales</taxon>
        <taxon>Lachnospiraceae</taxon>
        <taxon>Anaeromicropila</taxon>
    </lineage>
</organism>
<reference evidence="2 3" key="1">
    <citation type="submission" date="2020-11" db="EMBL/GenBank/DDBJ databases">
        <title>Draft genome sequencing of a Lachnospiraceae strain isolated from anoxic soil subjected to BSD treatment.</title>
        <authorList>
            <person name="Uek A."/>
            <person name="Tonouchi A."/>
        </authorList>
    </citation>
    <scope>NUCLEOTIDE SEQUENCE [LARGE SCALE GENOMIC DNA]</scope>
    <source>
        <strain evidence="2 3">TB5</strain>
    </source>
</reference>
<evidence type="ECO:0000259" key="1">
    <source>
        <dbReference type="Pfam" id="PF04230"/>
    </source>
</evidence>
<evidence type="ECO:0000313" key="3">
    <source>
        <dbReference type="Proteomes" id="UP000595897"/>
    </source>
</evidence>
<dbReference type="Pfam" id="PF04230">
    <property type="entry name" value="PS_pyruv_trans"/>
    <property type="match status" value="1"/>
</dbReference>
<protein>
    <recommendedName>
        <fullName evidence="1">Polysaccharide pyruvyl transferase domain-containing protein</fullName>
    </recommendedName>
</protein>
<evidence type="ECO:0000313" key="2">
    <source>
        <dbReference type="EMBL" id="BCN31787.1"/>
    </source>
</evidence>
<name>A0A7R7ENK3_9FIRM</name>
<dbReference type="AlphaFoldDB" id="A0A7R7ENK3"/>
<dbReference type="KEGG" id="ahb:bsdtb5_30820"/>